<dbReference type="FunFam" id="3.40.1060.10:FF:000001">
    <property type="entry name" value="Aconitate hydratase, mitochondrial"/>
    <property type="match status" value="1"/>
</dbReference>
<keyword evidence="4 9" id="KW-0809">Transit peptide</keyword>
<dbReference type="NCBIfam" id="NF005558">
    <property type="entry name" value="PRK07229.1"/>
    <property type="match status" value="1"/>
</dbReference>
<evidence type="ECO:0000259" key="11">
    <source>
        <dbReference type="Pfam" id="PF00694"/>
    </source>
</evidence>
<dbReference type="PROSITE" id="PS00450">
    <property type="entry name" value="ACONITASE_1"/>
    <property type="match status" value="1"/>
</dbReference>
<dbReference type="OrthoDB" id="2224430at2759"/>
<keyword evidence="13" id="KW-1185">Reference proteome</keyword>
<comment type="similarity">
    <text evidence="2 9">Belongs to the aconitase/IPM isomerase family.</text>
</comment>
<dbReference type="GO" id="GO:0051539">
    <property type="term" value="F:4 iron, 4 sulfur cluster binding"/>
    <property type="evidence" value="ECO:0007669"/>
    <property type="project" value="UniProtKB-UniRule"/>
</dbReference>
<accession>A0A074WUM9</accession>
<evidence type="ECO:0000256" key="1">
    <source>
        <dbReference type="ARBA" id="ARBA00004173"/>
    </source>
</evidence>
<dbReference type="InterPro" id="IPR036008">
    <property type="entry name" value="Aconitase_4Fe-4S_dom"/>
</dbReference>
<dbReference type="InterPro" id="IPR015928">
    <property type="entry name" value="Aconitase/3IPM_dehydase_swvl"/>
</dbReference>
<dbReference type="Gene3D" id="3.20.19.10">
    <property type="entry name" value="Aconitase, domain 4"/>
    <property type="match status" value="1"/>
</dbReference>
<keyword evidence="5 9" id="KW-0408">Iron</keyword>
<dbReference type="GO" id="GO:0046872">
    <property type="term" value="F:metal ion binding"/>
    <property type="evidence" value="ECO:0007669"/>
    <property type="project" value="UniProtKB-UniRule"/>
</dbReference>
<dbReference type="AlphaFoldDB" id="A0A074WUM9"/>
<evidence type="ECO:0000313" key="13">
    <source>
        <dbReference type="Proteomes" id="UP000027730"/>
    </source>
</evidence>
<feature type="domain" description="Aconitase/3-isopropylmalate dehydratase large subunit alpha/beta/alpha" evidence="10">
    <location>
        <begin position="100"/>
        <end position="527"/>
    </location>
</feature>
<dbReference type="InterPro" id="IPR050926">
    <property type="entry name" value="Aconitase/IPM_isomerase"/>
</dbReference>
<dbReference type="EC" id="4.2.1.-" evidence="9"/>
<evidence type="ECO:0000256" key="9">
    <source>
        <dbReference type="RuleBase" id="RU362107"/>
    </source>
</evidence>
<dbReference type="PANTHER" id="PTHR43160">
    <property type="entry name" value="ACONITATE HYDRATASE B"/>
    <property type="match status" value="1"/>
</dbReference>
<dbReference type="Pfam" id="PF00694">
    <property type="entry name" value="Aconitase_C"/>
    <property type="match status" value="1"/>
</dbReference>
<proteinExistence type="inferred from homology"/>
<dbReference type="InterPro" id="IPR001030">
    <property type="entry name" value="Acoase/IPM_deHydtase_lsu_aba"/>
</dbReference>
<dbReference type="InterPro" id="IPR006248">
    <property type="entry name" value="Aconitase_mito-like"/>
</dbReference>
<evidence type="ECO:0000256" key="8">
    <source>
        <dbReference type="ARBA" id="ARBA00023239"/>
    </source>
</evidence>
<dbReference type="Gene3D" id="3.30.499.10">
    <property type="entry name" value="Aconitase, domain 3"/>
    <property type="match status" value="2"/>
</dbReference>
<evidence type="ECO:0000313" key="12">
    <source>
        <dbReference type="EMBL" id="KEQ75234.1"/>
    </source>
</evidence>
<dbReference type="Pfam" id="PF00330">
    <property type="entry name" value="Aconitase"/>
    <property type="match status" value="1"/>
</dbReference>
<dbReference type="Proteomes" id="UP000027730">
    <property type="component" value="Unassembled WGS sequence"/>
</dbReference>
<organism evidence="12 13">
    <name type="scientific">Aureobasidium namibiae CBS 147.97</name>
    <dbReference type="NCBI Taxonomy" id="1043004"/>
    <lineage>
        <taxon>Eukaryota</taxon>
        <taxon>Fungi</taxon>
        <taxon>Dikarya</taxon>
        <taxon>Ascomycota</taxon>
        <taxon>Pezizomycotina</taxon>
        <taxon>Dothideomycetes</taxon>
        <taxon>Dothideomycetidae</taxon>
        <taxon>Dothideales</taxon>
        <taxon>Saccotheciaceae</taxon>
        <taxon>Aureobasidium</taxon>
    </lineage>
</organism>
<evidence type="ECO:0000256" key="2">
    <source>
        <dbReference type="ARBA" id="ARBA00007185"/>
    </source>
</evidence>
<dbReference type="SUPFAM" id="SSF53732">
    <property type="entry name" value="Aconitase iron-sulfur domain"/>
    <property type="match status" value="1"/>
</dbReference>
<protein>
    <recommendedName>
        <fullName evidence="9">Aconitate hydratase, mitochondrial</fullName>
        <shortName evidence="9">Aconitase</shortName>
        <ecNumber evidence="9">4.2.1.-</ecNumber>
    </recommendedName>
</protein>
<dbReference type="GeneID" id="25414820"/>
<dbReference type="FunFam" id="3.30.499.10:FF:000003">
    <property type="entry name" value="Aconitate hydratase, mitochondrial"/>
    <property type="match status" value="1"/>
</dbReference>
<dbReference type="InterPro" id="IPR000573">
    <property type="entry name" value="AconitaseA/IPMdHydase_ssu_swvl"/>
</dbReference>
<dbReference type="FunFam" id="3.30.499.10:FF:000004">
    <property type="entry name" value="Aconitate hydratase, mitochondrial"/>
    <property type="match status" value="1"/>
</dbReference>
<keyword evidence="3 9" id="KW-0479">Metal-binding</keyword>
<dbReference type="NCBIfam" id="TIGR01340">
    <property type="entry name" value="aconitase_mito"/>
    <property type="match status" value="1"/>
</dbReference>
<name>A0A074WUM9_9PEZI</name>
<sequence length="818" mass="87124">MGAQLLRTGRLPAVRSLASSVGRPSIARRHLATQADLSTTPSANDLASRTPPYPKLLQRLDQVRRILPNRPLTLAEKILYSHLESPEESLLTNTNNGKDIRGQANLKLKPDRVAMQDASAQMALLQFMSCGLPTTAVPASIHCDHMIVGERGADVDLPQSIKGNKEVFDFLESAAKKYGIEFWPPGAGIIHQNVLENYSAPGLMMLGTDSHTPNAGGLGAIAIGVGGADAVDALVDAPWELKAPKILGVRLVGQLSGWASPKDIILNLAGQLTVRGGTGYIVEYFGPGVETLATTGMSTVCNMGAEVGATTSIFPFTKAHIPYLHATHRGPIALAAEKIANSPDANNLLRADSGAQYDKVIEIDLSTLEPHVNGPMTPDLSTPLSMFRETVKANNWPETLGAGLIGSCTNSSYQDMTRAESLVKQATAAGLQPKADFFITPGSEQVRATLERDDTLSTFNDAGGVILANACGPCIGQWTRTDGVEKGTENAIFTSYNRNFRGRNDGNVKTMNFIASPELVTAMAYSGNTTFNPMTDSIPLPNGGEFRFDPPQGRDLPSTGFAQGNPEFLPTPGQADASVQVQVDPNSTRLALLEPFAPFPKTELEGLRVLVKVKGQCTTDTISAAGPWLKYKGHLPNIAENTLIGAINAETGETNIVYDVNDTESRSNGMGIPALAKKWKDQGNEWLVVAEHNYGEGSAREHAALQPRYLGGRIILSKSFARIHETNLKKQGVVPLTFVDEADYDRMAACDEVSTEGLLDVLNSGGQGNVTLVVKTKAGETIRVATKHTLSKDQCAFVLAGSALNLLAAKAGKGAATA</sequence>
<dbReference type="GO" id="GO:0003994">
    <property type="term" value="F:aconitate hydratase activity"/>
    <property type="evidence" value="ECO:0007669"/>
    <property type="project" value="InterPro"/>
</dbReference>
<dbReference type="EMBL" id="KL584705">
    <property type="protein sequence ID" value="KEQ75234.1"/>
    <property type="molecule type" value="Genomic_DNA"/>
</dbReference>
<dbReference type="InterPro" id="IPR018136">
    <property type="entry name" value="Aconitase_4Fe-4S_BS"/>
</dbReference>
<dbReference type="GO" id="GO:0005739">
    <property type="term" value="C:mitochondrion"/>
    <property type="evidence" value="ECO:0007669"/>
    <property type="project" value="UniProtKB-SubCell"/>
</dbReference>
<dbReference type="STRING" id="1043004.A0A074WUM9"/>
<dbReference type="PANTHER" id="PTHR43160:SF2">
    <property type="entry name" value="HOMOCITRATE DEHYDRATASE, MITOCHONDRIAL"/>
    <property type="match status" value="1"/>
</dbReference>
<dbReference type="PRINTS" id="PR00415">
    <property type="entry name" value="ACONITASE"/>
</dbReference>
<dbReference type="PROSITE" id="PS01244">
    <property type="entry name" value="ACONITASE_2"/>
    <property type="match status" value="1"/>
</dbReference>
<dbReference type="FunFam" id="3.20.19.10:FF:000002">
    <property type="entry name" value="Aconitate hydratase, mitochondrial"/>
    <property type="match status" value="1"/>
</dbReference>
<dbReference type="GO" id="GO:0006099">
    <property type="term" value="P:tricarboxylic acid cycle"/>
    <property type="evidence" value="ECO:0007669"/>
    <property type="project" value="InterPro"/>
</dbReference>
<evidence type="ECO:0000256" key="4">
    <source>
        <dbReference type="ARBA" id="ARBA00022946"/>
    </source>
</evidence>
<gene>
    <name evidence="12" type="ORF">M436DRAFT_70764</name>
</gene>
<dbReference type="SUPFAM" id="SSF52016">
    <property type="entry name" value="LeuD/IlvD-like"/>
    <property type="match status" value="1"/>
</dbReference>
<dbReference type="InterPro" id="IPR015931">
    <property type="entry name" value="Acnase/IPM_dHydase_lsu_aba_1/3"/>
</dbReference>
<dbReference type="Gene3D" id="3.40.1060.10">
    <property type="entry name" value="Aconitase, Domain 2"/>
    <property type="match status" value="1"/>
</dbReference>
<feature type="domain" description="Aconitase A/isopropylmalate dehydratase small subunit swivel" evidence="11">
    <location>
        <begin position="609"/>
        <end position="740"/>
    </location>
</feature>
<evidence type="ECO:0000256" key="7">
    <source>
        <dbReference type="ARBA" id="ARBA00023128"/>
    </source>
</evidence>
<evidence type="ECO:0000256" key="6">
    <source>
        <dbReference type="ARBA" id="ARBA00023014"/>
    </source>
</evidence>
<dbReference type="RefSeq" id="XP_013429735.1">
    <property type="nucleotide sequence ID" value="XM_013574281.1"/>
</dbReference>
<comment type="cofactor">
    <cofactor evidence="9">
        <name>[4Fe-4S] cluster</name>
        <dbReference type="ChEBI" id="CHEBI:49883"/>
    </cofactor>
    <text evidence="9">Binds 1 [4Fe-4S] cluster per subunit.</text>
</comment>
<keyword evidence="7 9" id="KW-0496">Mitochondrion</keyword>
<dbReference type="InterPro" id="IPR015932">
    <property type="entry name" value="Aconitase_dom2"/>
</dbReference>
<evidence type="ECO:0000256" key="3">
    <source>
        <dbReference type="ARBA" id="ARBA00022723"/>
    </source>
</evidence>
<comment type="subcellular location">
    <subcellularLocation>
        <location evidence="1 9">Mitochondrion</location>
    </subcellularLocation>
</comment>
<dbReference type="GO" id="GO:0005829">
    <property type="term" value="C:cytosol"/>
    <property type="evidence" value="ECO:0007669"/>
    <property type="project" value="TreeGrafter"/>
</dbReference>
<evidence type="ECO:0000256" key="5">
    <source>
        <dbReference type="ARBA" id="ARBA00023004"/>
    </source>
</evidence>
<keyword evidence="6 9" id="KW-0411">Iron-sulfur</keyword>
<dbReference type="HOGENOM" id="CLU_006714_2_2_1"/>
<evidence type="ECO:0000259" key="10">
    <source>
        <dbReference type="Pfam" id="PF00330"/>
    </source>
</evidence>
<reference evidence="12 13" key="1">
    <citation type="journal article" date="2014" name="BMC Genomics">
        <title>Genome sequencing of four Aureobasidium pullulans varieties: biotechnological potential, stress tolerance, and description of new species.</title>
        <authorList>
            <person name="Gostin Ar C."/>
            <person name="Ohm R.A."/>
            <person name="Kogej T."/>
            <person name="Sonjak S."/>
            <person name="Turk M."/>
            <person name="Zajc J."/>
            <person name="Zalar P."/>
            <person name="Grube M."/>
            <person name="Sun H."/>
            <person name="Han J."/>
            <person name="Sharma A."/>
            <person name="Chiniquy J."/>
            <person name="Ngan C.Y."/>
            <person name="Lipzen A."/>
            <person name="Barry K."/>
            <person name="Grigoriev I.V."/>
            <person name="Gunde-Cimerman N."/>
        </authorList>
    </citation>
    <scope>NUCLEOTIDE SEQUENCE [LARGE SCALE GENOMIC DNA]</scope>
    <source>
        <strain evidence="12 13">CBS 147.97</strain>
    </source>
</reference>
<keyword evidence="8 9" id="KW-0456">Lyase</keyword>